<dbReference type="OrthoDB" id="9935471at2759"/>
<feature type="domain" description="Shisa N-terminal" evidence="15">
    <location>
        <begin position="127"/>
        <end position="177"/>
    </location>
</feature>
<evidence type="ECO:0000256" key="14">
    <source>
        <dbReference type="SAM" id="Phobius"/>
    </source>
</evidence>
<reference evidence="16" key="1">
    <citation type="submission" date="2020-11" db="EMBL/GenBank/DDBJ databases">
        <title>Gallus gallus (Chicken) genome, bGalGal1, GRCg7b, maternal haplotype autosomes + Z &amp; W.</title>
        <authorList>
            <person name="Warren W."/>
            <person name="Formenti G."/>
            <person name="Fedrigo O."/>
            <person name="Haase B."/>
            <person name="Mountcastle J."/>
            <person name="Balacco J."/>
            <person name="Tracey A."/>
            <person name="Schneider V."/>
            <person name="Okimoto R."/>
            <person name="Cheng H."/>
            <person name="Hawken R."/>
            <person name="Howe K."/>
            <person name="Jarvis E.D."/>
        </authorList>
    </citation>
    <scope>NUCLEOTIDE SEQUENCE [LARGE SCALE GENOMIC DNA]</scope>
    <source>
        <strain evidence="16">Broiler</strain>
    </source>
</reference>
<feature type="region of interest" description="Disordered" evidence="13">
    <location>
        <begin position="30"/>
        <end position="62"/>
    </location>
</feature>
<keyword evidence="2 14" id="KW-0812">Transmembrane</keyword>
<evidence type="ECO:0000259" key="15">
    <source>
        <dbReference type="Pfam" id="PF13908"/>
    </source>
</evidence>
<dbReference type="Proteomes" id="UP000000539">
    <property type="component" value="Chromosome 14"/>
</dbReference>
<dbReference type="Pfam" id="PF13908">
    <property type="entry name" value="Shisa_N"/>
    <property type="match status" value="1"/>
</dbReference>
<feature type="compositionally biased region" description="Low complexity" evidence="13">
    <location>
        <begin position="41"/>
        <end position="52"/>
    </location>
</feature>
<evidence type="ECO:0000256" key="11">
    <source>
        <dbReference type="ARBA" id="ARBA00037492"/>
    </source>
</evidence>
<proteinExistence type="inferred from homology"/>
<evidence type="ECO:0000256" key="7">
    <source>
        <dbReference type="ARBA" id="ARBA00023180"/>
    </source>
</evidence>
<dbReference type="GO" id="GO:0032591">
    <property type="term" value="C:dendritic spine membrane"/>
    <property type="evidence" value="ECO:0007669"/>
    <property type="project" value="UniProtKB-SubCell"/>
</dbReference>
<keyword evidence="9" id="KW-0966">Cell projection</keyword>
<keyword evidence="5" id="KW-0770">Synapse</keyword>
<dbReference type="GeneTree" id="ENSGT00940000161478"/>
<organism evidence="16 17">
    <name type="scientific">Gallus gallus</name>
    <name type="common">Chicken</name>
    <dbReference type="NCBI Taxonomy" id="9031"/>
    <lineage>
        <taxon>Eukaryota</taxon>
        <taxon>Metazoa</taxon>
        <taxon>Chordata</taxon>
        <taxon>Craniata</taxon>
        <taxon>Vertebrata</taxon>
        <taxon>Euteleostomi</taxon>
        <taxon>Archelosauria</taxon>
        <taxon>Archosauria</taxon>
        <taxon>Dinosauria</taxon>
        <taxon>Saurischia</taxon>
        <taxon>Theropoda</taxon>
        <taxon>Coelurosauria</taxon>
        <taxon>Aves</taxon>
        <taxon>Neognathae</taxon>
        <taxon>Galloanserae</taxon>
        <taxon>Galliformes</taxon>
        <taxon>Phasianidae</taxon>
        <taxon>Phasianinae</taxon>
        <taxon>Gallus</taxon>
    </lineage>
</organism>
<evidence type="ECO:0000256" key="2">
    <source>
        <dbReference type="ARBA" id="ARBA00022692"/>
    </source>
</evidence>
<feature type="transmembrane region" description="Helical" evidence="14">
    <location>
        <begin position="207"/>
        <end position="230"/>
    </location>
</feature>
<sequence length="369" mass="39867">MLLRPAALCPSDRSALGGALRAPGPAEGVVRAAAPGSTGEGSSWRGAASSNSSGGGGGGGAEPGLRGGMEGFVRLLFGYLVADLLTLVCRAQEKAGQQLGSFVVLSGGNHSSLGEQLDPSEPPPTPDFCRGYFDVMGQWDPPFNCSSGEFIFCCGTCGFRFCCKFKKTRLDQSTCTNYETPLWMNTGKPPSRIDDPLHDPTRDKTNLIVYIICGVVAVMVLVGIFTKLGLEKAHRPQREHMSRALADVMRPQGPCTTDHMERDLNIVVHVQHYENMETRPPNNLLNRFRLKDPPRLSSNEHSEGALMVAEMEAVYIQCMNTKKAGANFSKSNDGDSCWDKPDHEDAPPALTQLVNALYAPSTAGLHLVW</sequence>
<evidence type="ECO:0000256" key="4">
    <source>
        <dbReference type="ARBA" id="ARBA00022989"/>
    </source>
</evidence>
<evidence type="ECO:0000256" key="10">
    <source>
        <dbReference type="ARBA" id="ARBA00029429"/>
    </source>
</evidence>
<name>A0A8V0ZD45_CHICK</name>
<evidence type="ECO:0000256" key="12">
    <source>
        <dbReference type="ARBA" id="ARBA00038448"/>
    </source>
</evidence>
<reference evidence="16" key="3">
    <citation type="submission" date="2025-09" db="UniProtKB">
        <authorList>
            <consortium name="Ensembl"/>
        </authorList>
    </citation>
    <scope>IDENTIFICATION</scope>
    <source>
        <strain evidence="16">broiler</strain>
    </source>
</reference>
<evidence type="ECO:0000313" key="16">
    <source>
        <dbReference type="Ensembl" id="ENSGALP00010029144.1"/>
    </source>
</evidence>
<keyword evidence="7" id="KW-0325">Glycoprotein</keyword>
<keyword evidence="8" id="KW-0628">Postsynaptic cell membrane</keyword>
<dbReference type="Ensembl" id="ENSGALT00010049296.1">
    <property type="protein sequence ID" value="ENSGALP00010029144.1"/>
    <property type="gene ID" value="ENSGALG00010020393.1"/>
</dbReference>
<dbReference type="PANTHER" id="PTHR31774:SF1">
    <property type="entry name" value="PROTEIN SHISA-9"/>
    <property type="match status" value="1"/>
</dbReference>
<dbReference type="InterPro" id="IPR053891">
    <property type="entry name" value="Shisa_N"/>
</dbReference>
<evidence type="ECO:0000256" key="9">
    <source>
        <dbReference type="ARBA" id="ARBA00023273"/>
    </source>
</evidence>
<keyword evidence="3" id="KW-0732">Signal</keyword>
<dbReference type="PANTHER" id="PTHR31774">
    <property type="entry name" value="PROTEIN SHISA-9-RELATED"/>
    <property type="match status" value="1"/>
</dbReference>
<keyword evidence="17" id="KW-1185">Reference proteome</keyword>
<evidence type="ECO:0000256" key="3">
    <source>
        <dbReference type="ARBA" id="ARBA00022729"/>
    </source>
</evidence>
<reference evidence="16" key="2">
    <citation type="submission" date="2025-08" db="UniProtKB">
        <authorList>
            <consortium name="Ensembl"/>
        </authorList>
    </citation>
    <scope>IDENTIFICATION</scope>
    <source>
        <strain evidence="16">broiler</strain>
    </source>
</reference>
<comment type="similarity">
    <text evidence="12">Belongs to the shisa family. SHISA9 subfamily.</text>
</comment>
<feature type="compositionally biased region" description="Gly residues" evidence="13">
    <location>
        <begin position="53"/>
        <end position="62"/>
    </location>
</feature>
<keyword evidence="6 14" id="KW-0472">Membrane</keyword>
<keyword evidence="4 14" id="KW-1133">Transmembrane helix</keyword>
<protein>
    <submittedName>
        <fullName evidence="16">Shisa family member 9</fullName>
    </submittedName>
</protein>
<evidence type="ECO:0000313" key="17">
    <source>
        <dbReference type="Proteomes" id="UP000000539"/>
    </source>
</evidence>
<gene>
    <name evidence="16" type="primary">SHISA9</name>
</gene>
<evidence type="ECO:0000256" key="5">
    <source>
        <dbReference type="ARBA" id="ARBA00023018"/>
    </source>
</evidence>
<evidence type="ECO:0000256" key="13">
    <source>
        <dbReference type="SAM" id="MobiDB-lite"/>
    </source>
</evidence>
<evidence type="ECO:0000256" key="1">
    <source>
        <dbReference type="ARBA" id="ARBA00022475"/>
    </source>
</evidence>
<dbReference type="AlphaFoldDB" id="A0A8V0ZD45"/>
<comment type="subcellular location">
    <subcellularLocation>
        <location evidence="10">Cell projection</location>
        <location evidence="10">Dendritic spine membrane</location>
        <topology evidence="10">Single-pass type I membrane protein</topology>
    </subcellularLocation>
</comment>
<dbReference type="InterPro" id="IPR026910">
    <property type="entry name" value="Shisa"/>
</dbReference>
<keyword evidence="1" id="KW-1003">Cell membrane</keyword>
<comment type="function">
    <text evidence="11">Regulator of short-term neuronal synaptic plasticity in the dentate gyrus. Associates with AMPA receptors (ionotropic glutamate receptors) in synaptic spines and promotes AMPA receptor desensitization at excitatory synapses.</text>
</comment>
<accession>A0A8V0ZD45</accession>
<evidence type="ECO:0000256" key="8">
    <source>
        <dbReference type="ARBA" id="ARBA00023257"/>
    </source>
</evidence>
<evidence type="ECO:0000256" key="6">
    <source>
        <dbReference type="ARBA" id="ARBA00023136"/>
    </source>
</evidence>